<sequence length="203" mass="22534">MGSQRHLIEHDKKEKLLQQKVELHQTSAGEYKKLLAQSEDTRRSQEITIANLNDVIKGLQDGAEQARAEGKDEGLTEGKALGRKEMEEEMKKELQAHYDKGYQQAEEDAAEEIMAVQTELREEQHKKSFMLGFNTGFDEAGVEADDERRSLVEVPPVEAAEAQGEPPAPEETTVDVPPPENTQAPPVDQNVSSSATITPEAQQ</sequence>
<proteinExistence type="predicted"/>
<evidence type="ECO:0000313" key="1">
    <source>
        <dbReference type="EMBL" id="KAI8571322.1"/>
    </source>
</evidence>
<evidence type="ECO:0000313" key="2">
    <source>
        <dbReference type="Proteomes" id="UP001062846"/>
    </source>
</evidence>
<dbReference type="Proteomes" id="UP001062846">
    <property type="component" value="Chromosome 1"/>
</dbReference>
<organism evidence="1 2">
    <name type="scientific">Rhododendron molle</name>
    <name type="common">Chinese azalea</name>
    <name type="synonym">Azalea mollis</name>
    <dbReference type="NCBI Taxonomy" id="49168"/>
    <lineage>
        <taxon>Eukaryota</taxon>
        <taxon>Viridiplantae</taxon>
        <taxon>Streptophyta</taxon>
        <taxon>Embryophyta</taxon>
        <taxon>Tracheophyta</taxon>
        <taxon>Spermatophyta</taxon>
        <taxon>Magnoliopsida</taxon>
        <taxon>eudicotyledons</taxon>
        <taxon>Gunneridae</taxon>
        <taxon>Pentapetalae</taxon>
        <taxon>asterids</taxon>
        <taxon>Ericales</taxon>
        <taxon>Ericaceae</taxon>
        <taxon>Ericoideae</taxon>
        <taxon>Rhodoreae</taxon>
        <taxon>Rhododendron</taxon>
    </lineage>
</organism>
<reference evidence="1" key="1">
    <citation type="submission" date="2022-02" db="EMBL/GenBank/DDBJ databases">
        <title>Plant Genome Project.</title>
        <authorList>
            <person name="Zhang R.-G."/>
        </authorList>
    </citation>
    <scope>NUCLEOTIDE SEQUENCE</scope>
    <source>
        <strain evidence="1">AT1</strain>
    </source>
</reference>
<gene>
    <name evidence="1" type="ORF">RHMOL_Rhmol01G0110700</name>
</gene>
<comment type="caution">
    <text evidence="1">The sequence shown here is derived from an EMBL/GenBank/DDBJ whole genome shotgun (WGS) entry which is preliminary data.</text>
</comment>
<accession>A0ACC0Q216</accession>
<name>A0ACC0Q216_RHOML</name>
<keyword evidence="2" id="KW-1185">Reference proteome</keyword>
<protein>
    <submittedName>
        <fullName evidence="1">Uncharacterized protein</fullName>
    </submittedName>
</protein>
<dbReference type="EMBL" id="CM046388">
    <property type="protein sequence ID" value="KAI8571322.1"/>
    <property type="molecule type" value="Genomic_DNA"/>
</dbReference>